<dbReference type="Proteomes" id="UP001293254">
    <property type="component" value="Unassembled WGS sequence"/>
</dbReference>
<reference evidence="1" key="2">
    <citation type="journal article" date="2024" name="Plant">
        <title>Genomic evolution and insights into agronomic trait innovations of Sesamum species.</title>
        <authorList>
            <person name="Miao H."/>
            <person name="Wang L."/>
            <person name="Qu L."/>
            <person name="Liu H."/>
            <person name="Sun Y."/>
            <person name="Le M."/>
            <person name="Wang Q."/>
            <person name="Wei S."/>
            <person name="Zheng Y."/>
            <person name="Lin W."/>
            <person name="Duan Y."/>
            <person name="Cao H."/>
            <person name="Xiong S."/>
            <person name="Wang X."/>
            <person name="Wei L."/>
            <person name="Li C."/>
            <person name="Ma Q."/>
            <person name="Ju M."/>
            <person name="Zhao R."/>
            <person name="Li G."/>
            <person name="Mu C."/>
            <person name="Tian Q."/>
            <person name="Mei H."/>
            <person name="Zhang T."/>
            <person name="Gao T."/>
            <person name="Zhang H."/>
        </authorList>
    </citation>
    <scope>NUCLEOTIDE SEQUENCE</scope>
    <source>
        <strain evidence="1">3651</strain>
    </source>
</reference>
<dbReference type="AlphaFoldDB" id="A0AAE1YRY5"/>
<keyword evidence="2" id="KW-1185">Reference proteome</keyword>
<dbReference type="EMBL" id="JACGWO010000002">
    <property type="protein sequence ID" value="KAK4434933.1"/>
    <property type="molecule type" value="Genomic_DNA"/>
</dbReference>
<evidence type="ECO:0000313" key="2">
    <source>
        <dbReference type="Proteomes" id="UP001293254"/>
    </source>
</evidence>
<organism evidence="1 2">
    <name type="scientific">Sesamum alatum</name>
    <dbReference type="NCBI Taxonomy" id="300844"/>
    <lineage>
        <taxon>Eukaryota</taxon>
        <taxon>Viridiplantae</taxon>
        <taxon>Streptophyta</taxon>
        <taxon>Embryophyta</taxon>
        <taxon>Tracheophyta</taxon>
        <taxon>Spermatophyta</taxon>
        <taxon>Magnoliopsida</taxon>
        <taxon>eudicotyledons</taxon>
        <taxon>Gunneridae</taxon>
        <taxon>Pentapetalae</taxon>
        <taxon>asterids</taxon>
        <taxon>lamiids</taxon>
        <taxon>Lamiales</taxon>
        <taxon>Pedaliaceae</taxon>
        <taxon>Sesamum</taxon>
    </lineage>
</organism>
<sequence length="162" mass="17059">MESGLVREWGGPSQAAQVWEKQRAGVGLIETERIDHESREEVLGGGEGCARVGINSGDESLGDTEGRDCSSGKFASEKLVNEEGDYSVLRTAENDGVLLEVRGPVQGETQVHTNGLLSSPLAEGPNETGHELSIIQMGSVGNVENVGAEGGRSMDRELVAVP</sequence>
<feature type="non-terminal residue" evidence="1">
    <location>
        <position position="162"/>
    </location>
</feature>
<evidence type="ECO:0000313" key="1">
    <source>
        <dbReference type="EMBL" id="KAK4434933.1"/>
    </source>
</evidence>
<protein>
    <submittedName>
        <fullName evidence="1">Uncharacterized protein</fullName>
    </submittedName>
</protein>
<proteinExistence type="predicted"/>
<reference evidence="1" key="1">
    <citation type="submission" date="2020-06" db="EMBL/GenBank/DDBJ databases">
        <authorList>
            <person name="Li T."/>
            <person name="Hu X."/>
            <person name="Zhang T."/>
            <person name="Song X."/>
            <person name="Zhang H."/>
            <person name="Dai N."/>
            <person name="Sheng W."/>
            <person name="Hou X."/>
            <person name="Wei L."/>
        </authorList>
    </citation>
    <scope>NUCLEOTIDE SEQUENCE</scope>
    <source>
        <strain evidence="1">3651</strain>
        <tissue evidence="1">Leaf</tissue>
    </source>
</reference>
<name>A0AAE1YRY5_9LAMI</name>
<accession>A0AAE1YRY5</accession>
<gene>
    <name evidence="1" type="ORF">Salat_0656300</name>
</gene>
<comment type="caution">
    <text evidence="1">The sequence shown here is derived from an EMBL/GenBank/DDBJ whole genome shotgun (WGS) entry which is preliminary data.</text>
</comment>